<keyword evidence="1" id="KW-0472">Membrane</keyword>
<feature type="transmembrane region" description="Helical" evidence="1">
    <location>
        <begin position="80"/>
        <end position="98"/>
    </location>
</feature>
<dbReference type="AlphaFoldDB" id="A0A5C4M6W7"/>
<feature type="domain" description="LiaF transmembrane" evidence="2">
    <location>
        <begin position="7"/>
        <end position="99"/>
    </location>
</feature>
<evidence type="ECO:0000313" key="3">
    <source>
        <dbReference type="EMBL" id="TNC28641.1"/>
    </source>
</evidence>
<keyword evidence="4" id="KW-1185">Reference proteome</keyword>
<dbReference type="RefSeq" id="WP_139095417.1">
    <property type="nucleotide sequence ID" value="NZ_VDFW01000003.1"/>
</dbReference>
<dbReference type="PANTHER" id="PTHR40763">
    <property type="entry name" value="MEMBRANE PROTEIN-RELATED"/>
    <property type="match status" value="1"/>
</dbReference>
<dbReference type="InterPro" id="IPR054331">
    <property type="entry name" value="LiaF_TM"/>
</dbReference>
<dbReference type="EMBL" id="VDFW01000003">
    <property type="protein sequence ID" value="TNC28641.1"/>
    <property type="molecule type" value="Genomic_DNA"/>
</dbReference>
<dbReference type="OrthoDB" id="3636235at2"/>
<dbReference type="Proteomes" id="UP000305546">
    <property type="component" value="Unassembled WGS sequence"/>
</dbReference>
<evidence type="ECO:0000256" key="1">
    <source>
        <dbReference type="SAM" id="Phobius"/>
    </source>
</evidence>
<keyword evidence="1" id="KW-0812">Transmembrane</keyword>
<dbReference type="PANTHER" id="PTHR40763:SF5">
    <property type="entry name" value="MEMBRANE PROTEIN"/>
    <property type="match status" value="1"/>
</dbReference>
<protein>
    <recommendedName>
        <fullName evidence="2">LiaF transmembrane domain-containing protein</fullName>
    </recommendedName>
</protein>
<feature type="transmembrane region" description="Helical" evidence="1">
    <location>
        <begin position="57"/>
        <end position="74"/>
    </location>
</feature>
<reference evidence="3 4" key="1">
    <citation type="submission" date="2019-06" db="EMBL/GenBank/DDBJ databases">
        <title>Amycolatopsis alkalitolerans sp. nov., isolated from Gastrodia elata Blume.</title>
        <authorList>
            <person name="Narsing Rao M.P."/>
            <person name="Li W.J."/>
        </authorList>
    </citation>
    <scope>NUCLEOTIDE SEQUENCE [LARGE SCALE GENOMIC DNA]</scope>
    <source>
        <strain evidence="3 4">SYSUP0005</strain>
    </source>
</reference>
<feature type="transmembrane region" description="Helical" evidence="1">
    <location>
        <begin position="33"/>
        <end position="50"/>
    </location>
</feature>
<gene>
    <name evidence="3" type="ORF">FG385_05135</name>
</gene>
<keyword evidence="1" id="KW-1133">Transmembrane helix</keyword>
<organism evidence="3 4">
    <name type="scientific">Amycolatopsis alkalitolerans</name>
    <dbReference type="NCBI Taxonomy" id="2547244"/>
    <lineage>
        <taxon>Bacteria</taxon>
        <taxon>Bacillati</taxon>
        <taxon>Actinomycetota</taxon>
        <taxon>Actinomycetes</taxon>
        <taxon>Pseudonocardiales</taxon>
        <taxon>Pseudonocardiaceae</taxon>
        <taxon>Amycolatopsis</taxon>
    </lineage>
</organism>
<accession>A0A5C4M6W7</accession>
<name>A0A5C4M6W7_9PSEU</name>
<comment type="caution">
    <text evidence="3">The sequence shown here is derived from an EMBL/GenBank/DDBJ whole genome shotgun (WGS) entry which is preliminary data.</text>
</comment>
<evidence type="ECO:0000313" key="4">
    <source>
        <dbReference type="Proteomes" id="UP000305546"/>
    </source>
</evidence>
<dbReference type="Pfam" id="PF22570">
    <property type="entry name" value="LiaF-TM"/>
    <property type="match status" value="1"/>
</dbReference>
<sequence>MRLIRIWIGLVLLALGVLGVLDAVGVASFGATAGRWWPIAVIGLGLAGMAAARRISLGPSLVAVLGLVLLAGQLEWTQGSLFWPALLLVAGAILLTGIRSRRVKDRTDSLVMFGGGKTVNRAEHLEHADVSALLGGATLDLRQAHIDREATVDALAVLGGVDVLVPKDWRVEIDGLPILGGFDDKTEADGSAGGPLLKVNATAVLGGVNVANEPG</sequence>
<evidence type="ECO:0000259" key="2">
    <source>
        <dbReference type="Pfam" id="PF22570"/>
    </source>
</evidence>
<proteinExistence type="predicted"/>